<dbReference type="FunCoup" id="K1VF12">
    <property type="interactions" value="17"/>
</dbReference>
<dbReference type="PANTHER" id="PTHR48079">
    <property type="entry name" value="PROTEIN YEEZ"/>
    <property type="match status" value="1"/>
</dbReference>
<proteinExistence type="predicted"/>
<dbReference type="eggNOG" id="KOG1502">
    <property type="taxonomic scope" value="Eukaryota"/>
</dbReference>
<dbReference type="PANTHER" id="PTHR48079:SF6">
    <property type="entry name" value="NAD(P)-BINDING DOMAIN-CONTAINING PROTEIN-RELATED"/>
    <property type="match status" value="1"/>
</dbReference>
<evidence type="ECO:0008006" key="3">
    <source>
        <dbReference type="Google" id="ProtNLM"/>
    </source>
</evidence>
<dbReference type="Gene3D" id="3.40.50.720">
    <property type="entry name" value="NAD(P)-binding Rossmann-like Domain"/>
    <property type="match status" value="2"/>
</dbReference>
<dbReference type="AlphaFoldDB" id="K1VF12"/>
<protein>
    <recommendedName>
        <fullName evidence="3">NAD(P)-binding domain-containing protein</fullName>
    </recommendedName>
</protein>
<dbReference type="STRING" id="1220162.K1VF12"/>
<dbReference type="Proteomes" id="UP000006757">
    <property type="component" value="Unassembled WGS sequence"/>
</dbReference>
<name>K1VF12_TRIAC</name>
<dbReference type="GO" id="GO:0004029">
    <property type="term" value="F:aldehyde dehydrogenase (NAD+) activity"/>
    <property type="evidence" value="ECO:0007669"/>
    <property type="project" value="TreeGrafter"/>
</dbReference>
<dbReference type="SUPFAM" id="SSF51735">
    <property type="entry name" value="NAD(P)-binding Rossmann-fold domains"/>
    <property type="match status" value="1"/>
</dbReference>
<sequence length="428" mass="46839">MTSNSDIRYNQPVRAHLLTDPRSHRVWVVDSLYKPLRISGSVPTNKLGASRNHGQEHLFHRRDRYGVAGEQLLTIGYIGSSALNAILKADSDAKVTVYGRRPEVVEGFSKVDSRLVPAIGSLDDHDKLEKLASEHDITVNCADADGKAANQAILRGLKKRHESGKTPILIHTSGTGTLSDLDAGTFATKDIYTDLQKSSEFKTLASLPDDAFHRDVDLDIVRADQEGYVKAYIILPSTIYGISETPFADAGLCNPQSQQVPLLIRISLDRKAPAMVGEGKNLWPDVHIQDQADLFALVYQGALRGDIGHGADGYYFGENGEHSMLDVAESIGKALEKRGLGQAEPKTLSKEELDKYTGGSTYLGTNSRARAQHSREIGWKPKYGEADFLASIGPDMDWTLKSNRGKKDGHFVFGPGPQVVDGHWALPQ</sequence>
<dbReference type="OrthoDB" id="10262413at2759"/>
<dbReference type="GO" id="GO:0005737">
    <property type="term" value="C:cytoplasm"/>
    <property type="evidence" value="ECO:0007669"/>
    <property type="project" value="TreeGrafter"/>
</dbReference>
<dbReference type="HOGENOM" id="CLU_007383_12_1_1"/>
<reference evidence="1 2" key="1">
    <citation type="journal article" date="2012" name="Eukaryot. Cell">
        <title>Genome sequence of the Trichosporon asahii environmental strain CBS 8904.</title>
        <authorList>
            <person name="Yang R.Y."/>
            <person name="Li H.T."/>
            <person name="Zhu H."/>
            <person name="Zhou G.P."/>
            <person name="Wang M."/>
            <person name="Wang L."/>
        </authorList>
    </citation>
    <scope>NUCLEOTIDE SEQUENCE [LARGE SCALE GENOMIC DNA]</scope>
    <source>
        <strain evidence="1 2">CBS 8904</strain>
    </source>
</reference>
<dbReference type="OMA" id="PSTFIHT"/>
<keyword evidence="2" id="KW-1185">Reference proteome</keyword>
<accession>K1VF12</accession>
<dbReference type="EMBL" id="AMBO01000372">
    <property type="protein sequence ID" value="EKC99455.1"/>
    <property type="molecule type" value="Genomic_DNA"/>
</dbReference>
<dbReference type="InterPro" id="IPR051783">
    <property type="entry name" value="NAD(P)-dependent_oxidoreduct"/>
</dbReference>
<evidence type="ECO:0000313" key="2">
    <source>
        <dbReference type="Proteomes" id="UP000006757"/>
    </source>
</evidence>
<comment type="caution">
    <text evidence="1">The sequence shown here is derived from an EMBL/GenBank/DDBJ whole genome shotgun (WGS) entry which is preliminary data.</text>
</comment>
<dbReference type="InterPro" id="IPR036291">
    <property type="entry name" value="NAD(P)-bd_dom_sf"/>
</dbReference>
<organism evidence="1 2">
    <name type="scientific">Trichosporon asahii var. asahii (strain CBS 8904)</name>
    <name type="common">Yeast</name>
    <dbReference type="NCBI Taxonomy" id="1220162"/>
    <lineage>
        <taxon>Eukaryota</taxon>
        <taxon>Fungi</taxon>
        <taxon>Dikarya</taxon>
        <taxon>Basidiomycota</taxon>
        <taxon>Agaricomycotina</taxon>
        <taxon>Tremellomycetes</taxon>
        <taxon>Trichosporonales</taxon>
        <taxon>Trichosporonaceae</taxon>
        <taxon>Trichosporon</taxon>
    </lineage>
</organism>
<evidence type="ECO:0000313" key="1">
    <source>
        <dbReference type="EMBL" id="EKC99455.1"/>
    </source>
</evidence>
<dbReference type="InParanoid" id="K1VF12"/>
<gene>
    <name evidence="1" type="ORF">A1Q2_06392</name>
</gene>